<accession>A0A0F9JQ52</accession>
<dbReference type="InterPro" id="IPR029063">
    <property type="entry name" value="SAM-dependent_MTases_sf"/>
</dbReference>
<dbReference type="SUPFAM" id="SSF53335">
    <property type="entry name" value="S-adenosyl-L-methionine-dependent methyltransferases"/>
    <property type="match status" value="1"/>
</dbReference>
<dbReference type="AlphaFoldDB" id="A0A0F9JQ52"/>
<dbReference type="EMBL" id="LAZR01009543">
    <property type="protein sequence ID" value="KKM71989.1"/>
    <property type="molecule type" value="Genomic_DNA"/>
</dbReference>
<dbReference type="InterPro" id="IPR002941">
    <property type="entry name" value="DNA_methylase_N4/N6"/>
</dbReference>
<dbReference type="Pfam" id="PF01555">
    <property type="entry name" value="N6_N4_Mtase"/>
    <property type="match status" value="1"/>
</dbReference>
<evidence type="ECO:0000313" key="4">
    <source>
        <dbReference type="EMBL" id="KKM71989.1"/>
    </source>
</evidence>
<dbReference type="GO" id="GO:0032259">
    <property type="term" value="P:methylation"/>
    <property type="evidence" value="ECO:0007669"/>
    <property type="project" value="UniProtKB-KW"/>
</dbReference>
<keyword evidence="1" id="KW-0489">Methyltransferase</keyword>
<evidence type="ECO:0000256" key="2">
    <source>
        <dbReference type="ARBA" id="ARBA00022679"/>
    </source>
</evidence>
<sequence>MTILKHSWPHKLRLPQDVKPQLIFADPMYNIGADYEDDPTRDKLSHNQYVSFCRATIETLMEMLPPGGMLWWLCWAKDGRWMWDIVHDHGALLHGVPIIWYERFSQYQSKRLTLDYRLLFPIVKPGAAPVFNPDDCRIKSARQEEYGDKRANKNGRVPGHVWRVRRLQGTAKARVNWHPVQLPPEPLELMLGGFTNPGDVVLDAFAGSGNMGVACQKMGRKFVGVDQSRLYCTKMRERLTGALSFTCVGCNTALPVVDISRKTGMGAYCAICEETYGEEA</sequence>
<name>A0A0F9JQ52_9ZZZZ</name>
<feature type="domain" description="DNA methylase N-4/N-6" evidence="3">
    <location>
        <begin position="21"/>
        <end position="233"/>
    </location>
</feature>
<proteinExistence type="predicted"/>
<keyword evidence="2" id="KW-0808">Transferase</keyword>
<dbReference type="PRINTS" id="PR00508">
    <property type="entry name" value="S21N4MTFRASE"/>
</dbReference>
<comment type="caution">
    <text evidence="4">The sequence shown here is derived from an EMBL/GenBank/DDBJ whole genome shotgun (WGS) entry which is preliminary data.</text>
</comment>
<gene>
    <name evidence="4" type="ORF">LCGC14_1424940</name>
</gene>
<dbReference type="GO" id="GO:0003677">
    <property type="term" value="F:DNA binding"/>
    <property type="evidence" value="ECO:0007669"/>
    <property type="project" value="InterPro"/>
</dbReference>
<reference evidence="4" key="1">
    <citation type="journal article" date="2015" name="Nature">
        <title>Complex archaea that bridge the gap between prokaryotes and eukaryotes.</title>
        <authorList>
            <person name="Spang A."/>
            <person name="Saw J.H."/>
            <person name="Jorgensen S.L."/>
            <person name="Zaremba-Niedzwiedzka K."/>
            <person name="Martijn J."/>
            <person name="Lind A.E."/>
            <person name="van Eijk R."/>
            <person name="Schleper C."/>
            <person name="Guy L."/>
            <person name="Ettema T.J."/>
        </authorList>
    </citation>
    <scope>NUCLEOTIDE SEQUENCE</scope>
</reference>
<dbReference type="Gene3D" id="3.40.50.150">
    <property type="entry name" value="Vaccinia Virus protein VP39"/>
    <property type="match status" value="1"/>
</dbReference>
<evidence type="ECO:0000256" key="1">
    <source>
        <dbReference type="ARBA" id="ARBA00022603"/>
    </source>
</evidence>
<organism evidence="4">
    <name type="scientific">marine sediment metagenome</name>
    <dbReference type="NCBI Taxonomy" id="412755"/>
    <lineage>
        <taxon>unclassified sequences</taxon>
        <taxon>metagenomes</taxon>
        <taxon>ecological metagenomes</taxon>
    </lineage>
</organism>
<dbReference type="InterPro" id="IPR001091">
    <property type="entry name" value="RM_Methyltransferase"/>
</dbReference>
<evidence type="ECO:0000259" key="3">
    <source>
        <dbReference type="Pfam" id="PF01555"/>
    </source>
</evidence>
<protein>
    <recommendedName>
        <fullName evidence="3">DNA methylase N-4/N-6 domain-containing protein</fullName>
    </recommendedName>
</protein>
<dbReference type="GO" id="GO:0008170">
    <property type="term" value="F:N-methyltransferase activity"/>
    <property type="evidence" value="ECO:0007669"/>
    <property type="project" value="InterPro"/>
</dbReference>